<proteinExistence type="predicted"/>
<comment type="caution">
    <text evidence="2">The sequence shown here is derived from an EMBL/GenBank/DDBJ whole genome shotgun (WGS) entry which is preliminary data.</text>
</comment>
<keyword evidence="1" id="KW-0812">Transmembrane</keyword>
<organism evidence="2 3">
    <name type="scientific">Sulfuriferula multivorans</name>
    <dbReference type="NCBI Taxonomy" id="1559896"/>
    <lineage>
        <taxon>Bacteria</taxon>
        <taxon>Pseudomonadati</taxon>
        <taxon>Pseudomonadota</taxon>
        <taxon>Betaproteobacteria</taxon>
        <taxon>Nitrosomonadales</taxon>
        <taxon>Sulfuricellaceae</taxon>
        <taxon>Sulfuriferula</taxon>
    </lineage>
</organism>
<sequence length="114" mass="12638">MSRRFHLTRSHAILRIKRKLEQDAFPRVQMSLIVGLTGAAGLLFSYLMLETGITSMTLRYPLALLLAYGVFLVLLWLWLRTKAEDYVDIPDFSGGVPGRSGGCTPAFDGDGGNF</sequence>
<dbReference type="EMBL" id="JAAFGW010000127">
    <property type="protein sequence ID" value="NDP48534.1"/>
    <property type="molecule type" value="Genomic_DNA"/>
</dbReference>
<feature type="non-terminal residue" evidence="2">
    <location>
        <position position="114"/>
    </location>
</feature>
<dbReference type="Proteomes" id="UP000483432">
    <property type="component" value="Unassembled WGS sequence"/>
</dbReference>
<accession>A0A7C9KAL9</accession>
<evidence type="ECO:0000313" key="3">
    <source>
        <dbReference type="Proteomes" id="UP000483432"/>
    </source>
</evidence>
<keyword evidence="1" id="KW-0472">Membrane</keyword>
<evidence type="ECO:0000256" key="1">
    <source>
        <dbReference type="SAM" id="Phobius"/>
    </source>
</evidence>
<feature type="transmembrane region" description="Helical" evidence="1">
    <location>
        <begin position="24"/>
        <end position="48"/>
    </location>
</feature>
<name>A0A7C9KAL9_9PROT</name>
<feature type="transmembrane region" description="Helical" evidence="1">
    <location>
        <begin position="60"/>
        <end position="79"/>
    </location>
</feature>
<keyword evidence="1" id="KW-1133">Transmembrane helix</keyword>
<protein>
    <submittedName>
        <fullName evidence="2">Uncharacterized protein</fullName>
    </submittedName>
</protein>
<reference evidence="2 3" key="1">
    <citation type="submission" date="2019-09" db="EMBL/GenBank/DDBJ databases">
        <title>H2 Metabolism Revealed by Metagenomic Analysis in Subglacial Sediment of East Antarctica.</title>
        <authorList>
            <person name="Yang Z."/>
            <person name="Zhang Y."/>
            <person name="Lv Y."/>
            <person name="Yan W."/>
            <person name="Xiao X."/>
            <person name="Sun B."/>
            <person name="Ma H."/>
        </authorList>
    </citation>
    <scope>NUCLEOTIDE SEQUENCE [LARGE SCALE GENOMIC DNA]</scope>
    <source>
        <strain evidence="2">Bin2_2</strain>
    </source>
</reference>
<dbReference type="AlphaFoldDB" id="A0A7C9KAL9"/>
<evidence type="ECO:0000313" key="2">
    <source>
        <dbReference type="EMBL" id="NDP48534.1"/>
    </source>
</evidence>
<gene>
    <name evidence="2" type="ORF">GZ085_09145</name>
</gene>